<dbReference type="AlphaFoldDB" id="A0A4Q2D5X7"/>
<gene>
    <name evidence="1" type="ORF">EST38_g11275</name>
</gene>
<proteinExistence type="predicted"/>
<feature type="non-terminal residue" evidence="1">
    <location>
        <position position="158"/>
    </location>
</feature>
<name>A0A4Q2D5X7_9AGAR</name>
<protein>
    <submittedName>
        <fullName evidence="1">Uncharacterized protein</fullName>
    </submittedName>
</protein>
<reference evidence="1 2" key="1">
    <citation type="submission" date="2019-01" db="EMBL/GenBank/DDBJ databases">
        <title>Draft genome sequence of Psathyrella aberdarensis IHI B618.</title>
        <authorList>
            <person name="Buettner E."/>
            <person name="Kellner H."/>
        </authorList>
    </citation>
    <scope>NUCLEOTIDE SEQUENCE [LARGE SCALE GENOMIC DNA]</scope>
    <source>
        <strain evidence="1 2">IHI B618</strain>
    </source>
</reference>
<organism evidence="1 2">
    <name type="scientific">Candolleomyces aberdarensis</name>
    <dbReference type="NCBI Taxonomy" id="2316362"/>
    <lineage>
        <taxon>Eukaryota</taxon>
        <taxon>Fungi</taxon>
        <taxon>Dikarya</taxon>
        <taxon>Basidiomycota</taxon>
        <taxon>Agaricomycotina</taxon>
        <taxon>Agaricomycetes</taxon>
        <taxon>Agaricomycetidae</taxon>
        <taxon>Agaricales</taxon>
        <taxon>Agaricineae</taxon>
        <taxon>Psathyrellaceae</taxon>
        <taxon>Candolleomyces</taxon>
    </lineage>
</organism>
<keyword evidence="2" id="KW-1185">Reference proteome</keyword>
<accession>A0A4Q2D5X7</accession>
<evidence type="ECO:0000313" key="1">
    <source>
        <dbReference type="EMBL" id="RXW14579.1"/>
    </source>
</evidence>
<dbReference type="Proteomes" id="UP000290288">
    <property type="component" value="Unassembled WGS sequence"/>
</dbReference>
<sequence>MPSSAPNTVSRFLGSGGGILADSDVVLLLSKGSALTKDDLGALLLIAREDGPFSVEAFKATLPILRRSPPATGDLHSVETLRGNYVVCLAMHACLHVLNGSDSDARDSDDASELSQLLESTWSNITPWLQHLYWITQNDDLQDSSRKGVMDVMRKFLF</sequence>
<comment type="caution">
    <text evidence="1">The sequence shown here is derived from an EMBL/GenBank/DDBJ whole genome shotgun (WGS) entry which is preliminary data.</text>
</comment>
<dbReference type="EMBL" id="SDEE01000680">
    <property type="protein sequence ID" value="RXW14579.1"/>
    <property type="molecule type" value="Genomic_DNA"/>
</dbReference>
<evidence type="ECO:0000313" key="2">
    <source>
        <dbReference type="Proteomes" id="UP000290288"/>
    </source>
</evidence>